<evidence type="ECO:0000256" key="1">
    <source>
        <dbReference type="SAM" id="MobiDB-lite"/>
    </source>
</evidence>
<feature type="compositionally biased region" description="Polar residues" evidence="1">
    <location>
        <begin position="521"/>
        <end position="538"/>
    </location>
</feature>
<feature type="transmembrane region" description="Helical" evidence="2">
    <location>
        <begin position="47"/>
        <end position="71"/>
    </location>
</feature>
<feature type="compositionally biased region" description="Low complexity" evidence="1">
    <location>
        <begin position="539"/>
        <end position="554"/>
    </location>
</feature>
<name>A0A5E4NNF1_9HEMI</name>
<evidence type="ECO:0000256" key="2">
    <source>
        <dbReference type="SAM" id="Phobius"/>
    </source>
</evidence>
<gene>
    <name evidence="3" type="ORF">CINCED_3A023599</name>
</gene>
<keyword evidence="2" id="KW-1133">Transmembrane helix</keyword>
<feature type="compositionally biased region" description="Basic and acidic residues" evidence="1">
    <location>
        <begin position="82"/>
        <end position="101"/>
    </location>
</feature>
<organism evidence="3 4">
    <name type="scientific">Cinara cedri</name>
    <dbReference type="NCBI Taxonomy" id="506608"/>
    <lineage>
        <taxon>Eukaryota</taxon>
        <taxon>Metazoa</taxon>
        <taxon>Ecdysozoa</taxon>
        <taxon>Arthropoda</taxon>
        <taxon>Hexapoda</taxon>
        <taxon>Insecta</taxon>
        <taxon>Pterygota</taxon>
        <taxon>Neoptera</taxon>
        <taxon>Paraneoptera</taxon>
        <taxon>Hemiptera</taxon>
        <taxon>Sternorrhyncha</taxon>
        <taxon>Aphidomorpha</taxon>
        <taxon>Aphidoidea</taxon>
        <taxon>Aphididae</taxon>
        <taxon>Lachninae</taxon>
        <taxon>Cinara</taxon>
    </lineage>
</organism>
<keyword evidence="2" id="KW-0472">Membrane</keyword>
<reference evidence="3 4" key="1">
    <citation type="submission" date="2019-08" db="EMBL/GenBank/DDBJ databases">
        <authorList>
            <person name="Alioto T."/>
            <person name="Alioto T."/>
            <person name="Gomez Garrido J."/>
        </authorList>
    </citation>
    <scope>NUCLEOTIDE SEQUENCE [LARGE SCALE GENOMIC DNA]</scope>
</reference>
<dbReference type="EMBL" id="CABPRJ010002074">
    <property type="protein sequence ID" value="VVC42943.1"/>
    <property type="molecule type" value="Genomic_DNA"/>
</dbReference>
<sequence>MSKGKTVLKFSIAALLLGGSSTVAVLYFPYVALVIKFGIVISTAPLAIFAISVVSALASVITLAAFTISAIRSKGKSNKVSSEPRSKNEEKGQSLVQEKDAPTPTPPLLSQESEKSVIPIPQQPPAVEETETPQPENVMVKGADQQAKQTEESLPPYPEPTSPLNSMDQLKSFPELPSIVVDAHNNLGDGSNSIKNYQEHMSLPIYLPQQSQTLHNAKLALGLSYALNERRQQPNQASTIDIDVSWGSHFEDSIIANNSLPSVSITQELEERSGGVRFFSELNNVHDIFEYRRRVSLMRNCSSSCHTSMFSSIQESESLQASLGSDNPSVQSFQPEKELLYDVNKKIFDSVDYEVNYTRLSENAGEAPNYEREFPLTETNVNSGPEAMSYDVNDNRVPCEQTRENTLLDSLPSYPSTSSPLNSLDQALTSLPMFAKLRVALDQRKQQQPNSIDFHKADDVCSVTSTDVSITTSASCSNHASMTNSYTSWDTNWGDSITPSLAYQYKPSLTSIIEGVESGPEATSYNVNDNRTPYSSMQSPVLSSSANRSNSFSG</sequence>
<dbReference type="Proteomes" id="UP000325440">
    <property type="component" value="Unassembled WGS sequence"/>
</dbReference>
<keyword evidence="2" id="KW-0812">Transmembrane</keyword>
<keyword evidence="4" id="KW-1185">Reference proteome</keyword>
<proteinExistence type="predicted"/>
<feature type="transmembrane region" description="Helical" evidence="2">
    <location>
        <begin position="12"/>
        <end position="35"/>
    </location>
</feature>
<evidence type="ECO:0000313" key="3">
    <source>
        <dbReference type="EMBL" id="VVC42943.1"/>
    </source>
</evidence>
<accession>A0A5E4NNF1</accession>
<protein>
    <submittedName>
        <fullName evidence="3">Uncharacterized protein</fullName>
    </submittedName>
</protein>
<evidence type="ECO:0000313" key="4">
    <source>
        <dbReference type="Proteomes" id="UP000325440"/>
    </source>
</evidence>
<dbReference type="AlphaFoldDB" id="A0A5E4NNF1"/>
<feature type="region of interest" description="Disordered" evidence="1">
    <location>
        <begin position="77"/>
        <end position="162"/>
    </location>
</feature>
<feature type="region of interest" description="Disordered" evidence="1">
    <location>
        <begin position="520"/>
        <end position="554"/>
    </location>
</feature>